<keyword evidence="1" id="KW-0472">Membrane</keyword>
<evidence type="ECO:0000313" key="2">
    <source>
        <dbReference type="EMBL" id="TMU56473.1"/>
    </source>
</evidence>
<comment type="caution">
    <text evidence="2">The sequence shown here is derived from an EMBL/GenBank/DDBJ whole genome shotgun (WGS) entry which is preliminary data.</text>
</comment>
<sequence>MLFNRLEYIKVYGGACVASVVNLFDFGVDELNVFLRVLVQLCQVVLTLSLIWFTVVRIKNHPRNGKEKEKEVD</sequence>
<keyword evidence="1" id="KW-0812">Transmembrane</keyword>
<keyword evidence="3" id="KW-1185">Reference proteome</keyword>
<gene>
    <name evidence="2" type="ORF">FGG15_02740</name>
</gene>
<protein>
    <submittedName>
        <fullName evidence="2">Uncharacterized protein</fullName>
    </submittedName>
</protein>
<organism evidence="2 3">
    <name type="scientific">Flagellimonas algicola</name>
    <dbReference type="NCBI Taxonomy" id="2583815"/>
    <lineage>
        <taxon>Bacteria</taxon>
        <taxon>Pseudomonadati</taxon>
        <taxon>Bacteroidota</taxon>
        <taxon>Flavobacteriia</taxon>
        <taxon>Flavobacteriales</taxon>
        <taxon>Flavobacteriaceae</taxon>
        <taxon>Flagellimonas</taxon>
    </lineage>
</organism>
<evidence type="ECO:0000256" key="1">
    <source>
        <dbReference type="SAM" id="Phobius"/>
    </source>
</evidence>
<dbReference type="EMBL" id="VCNI01000001">
    <property type="protein sequence ID" value="TMU56473.1"/>
    <property type="molecule type" value="Genomic_DNA"/>
</dbReference>
<name>A0ABY2WNA8_9FLAO</name>
<evidence type="ECO:0000313" key="3">
    <source>
        <dbReference type="Proteomes" id="UP000751614"/>
    </source>
</evidence>
<reference evidence="2 3" key="1">
    <citation type="submission" date="2019-05" db="EMBL/GenBank/DDBJ databases">
        <title>Flagellimonas sp. AsT0115, sp. nov., isolated from a marine red algae, Asparagopsis taxiformis.</title>
        <authorList>
            <person name="Kim J."/>
            <person name="Jeong S.E."/>
            <person name="Jeon C.O."/>
        </authorList>
    </citation>
    <scope>NUCLEOTIDE SEQUENCE [LARGE SCALE GENOMIC DNA]</scope>
    <source>
        <strain evidence="2 3">AsT0115</strain>
    </source>
</reference>
<dbReference type="Proteomes" id="UP000751614">
    <property type="component" value="Unassembled WGS sequence"/>
</dbReference>
<proteinExistence type="predicted"/>
<accession>A0ABY2WNA8</accession>
<feature type="transmembrane region" description="Helical" evidence="1">
    <location>
        <begin position="33"/>
        <end position="56"/>
    </location>
</feature>
<dbReference type="RefSeq" id="WP_161991903.1">
    <property type="nucleotide sequence ID" value="NZ_VCNI01000001.1"/>
</dbReference>
<keyword evidence="1" id="KW-1133">Transmembrane helix</keyword>